<gene>
    <name evidence="1" type="ORF">PRZ48_013546</name>
</gene>
<proteinExistence type="predicted"/>
<sequence length="201" mass="23263">MAHTALKQAETKAGPEYGPAMSPAIFAKKWLSKFHDLCYYDDIRADVKVTLHPLVWKCRMAELGMWHIWTFHKQATAHSLTRTDYPAEPELSMSPKAPYHVQKAASVAKVNPFEAAGREVYNVDAHLWILRKCKYGERTLGLRWQELPLSLRQSMNELFEKVAEAEEAGWWPLNEAKRKHIMEEFTRQYKAGVRPWPFPPG</sequence>
<reference evidence="1 2" key="1">
    <citation type="journal article" date="2023" name="G3 (Bethesda)">
        <title>A chromosome-level genome assembly of Zasmidium syzygii isolated from banana leaves.</title>
        <authorList>
            <person name="van Westerhoven A.C."/>
            <person name="Mehrabi R."/>
            <person name="Talebi R."/>
            <person name="Steentjes M.B.F."/>
            <person name="Corcolon B."/>
            <person name="Chong P.A."/>
            <person name="Kema G.H.J."/>
            <person name="Seidl M.F."/>
        </authorList>
    </citation>
    <scope>NUCLEOTIDE SEQUENCE [LARGE SCALE GENOMIC DNA]</scope>
    <source>
        <strain evidence="1 2">P124</strain>
    </source>
</reference>
<evidence type="ECO:0000313" key="2">
    <source>
        <dbReference type="Proteomes" id="UP001305779"/>
    </source>
</evidence>
<accession>A0ABR0E1A7</accession>
<organism evidence="1 2">
    <name type="scientific">Zasmidium cellare</name>
    <name type="common">Wine cellar mold</name>
    <name type="synonym">Racodium cellare</name>
    <dbReference type="NCBI Taxonomy" id="395010"/>
    <lineage>
        <taxon>Eukaryota</taxon>
        <taxon>Fungi</taxon>
        <taxon>Dikarya</taxon>
        <taxon>Ascomycota</taxon>
        <taxon>Pezizomycotina</taxon>
        <taxon>Dothideomycetes</taxon>
        <taxon>Dothideomycetidae</taxon>
        <taxon>Mycosphaerellales</taxon>
        <taxon>Mycosphaerellaceae</taxon>
        <taxon>Zasmidium</taxon>
    </lineage>
</organism>
<keyword evidence="2" id="KW-1185">Reference proteome</keyword>
<dbReference type="Proteomes" id="UP001305779">
    <property type="component" value="Unassembled WGS sequence"/>
</dbReference>
<protein>
    <submittedName>
        <fullName evidence="1">Uncharacterized protein</fullName>
    </submittedName>
</protein>
<evidence type="ECO:0000313" key="1">
    <source>
        <dbReference type="EMBL" id="KAK4495217.1"/>
    </source>
</evidence>
<dbReference type="EMBL" id="JAXOVC010000012">
    <property type="protein sequence ID" value="KAK4495217.1"/>
    <property type="molecule type" value="Genomic_DNA"/>
</dbReference>
<comment type="caution">
    <text evidence="1">The sequence shown here is derived from an EMBL/GenBank/DDBJ whole genome shotgun (WGS) entry which is preliminary data.</text>
</comment>
<name>A0ABR0E1A7_ZASCE</name>